<dbReference type="OrthoDB" id="2833at2"/>
<evidence type="ECO:0000256" key="6">
    <source>
        <dbReference type="ARBA" id="ARBA00022847"/>
    </source>
</evidence>
<evidence type="ECO:0000256" key="8">
    <source>
        <dbReference type="ARBA" id="ARBA00023136"/>
    </source>
</evidence>
<gene>
    <name evidence="10" type="ORF">SAMN05216529_1143</name>
</gene>
<name>A0A315ZT19_9FIRM</name>
<proteinExistence type="inferred from homology"/>
<evidence type="ECO:0000256" key="3">
    <source>
        <dbReference type="ARBA" id="ARBA00022475"/>
    </source>
</evidence>
<feature type="transmembrane region" description="Helical" evidence="9">
    <location>
        <begin position="85"/>
        <end position="107"/>
    </location>
</feature>
<evidence type="ECO:0000256" key="5">
    <source>
        <dbReference type="ARBA" id="ARBA00022692"/>
    </source>
</evidence>
<dbReference type="GO" id="GO:0015649">
    <property type="term" value="F:2-keto-3-deoxygluconate:proton symporter activity"/>
    <property type="evidence" value="ECO:0007669"/>
    <property type="project" value="InterPro"/>
</dbReference>
<dbReference type="Proteomes" id="UP000254051">
    <property type="component" value="Unassembled WGS sequence"/>
</dbReference>
<dbReference type="RefSeq" id="WP_109713501.1">
    <property type="nucleotide sequence ID" value="NZ_QGDS01000014.1"/>
</dbReference>
<keyword evidence="7 9" id="KW-1133">Transmembrane helix</keyword>
<feature type="transmembrane region" description="Helical" evidence="9">
    <location>
        <begin position="12"/>
        <end position="33"/>
    </location>
</feature>
<reference evidence="11" key="1">
    <citation type="submission" date="2017-07" db="EMBL/GenBank/DDBJ databases">
        <authorList>
            <person name="Varghese N."/>
            <person name="Submissions S."/>
        </authorList>
    </citation>
    <scope>NUCLEOTIDE SEQUENCE [LARGE SCALE GENOMIC DNA]</scope>
    <source>
        <strain evidence="11">NLAE-zl-C134</strain>
    </source>
</reference>
<sequence length="329" mass="33460">MKILKTVKKLPGGLMVVPLLLGAIVNTLFGNSILGLTDTGVWDWFGGTFTENLFKTGAMPILAVFLFCNATTIDFKKAGVPLYKGVVLTATKVLTGIIIGVVIGKVFGPNGILGLAPLAIVGAISNSNGGLYAALAGEYGDATDVGAVSILSINDGPFFTMVALGAAGVATIPVTVLIGCLIPIIVGCILGNLDEEIRKFCEPGATMMIPFFAFPLGAGLHLSNLLKAGLPGIVLGIACTLITGLGGYFVYKILRMKYPEVGAGIGTTAGNAAATPAAVAAADASLVAVAAVATVQITAAIIVTAILCPLLTSYLHKVEERKRGKAAAS</sequence>
<feature type="transmembrane region" description="Helical" evidence="9">
    <location>
        <begin position="203"/>
        <end position="222"/>
    </location>
</feature>
<keyword evidence="4" id="KW-0762">Sugar transport</keyword>
<feature type="transmembrane region" description="Helical" evidence="9">
    <location>
        <begin position="158"/>
        <end position="191"/>
    </location>
</feature>
<protein>
    <submittedName>
        <fullName evidence="10">2-keto-3-deoxygluconate permease</fullName>
    </submittedName>
</protein>
<keyword evidence="11" id="KW-1185">Reference proteome</keyword>
<feature type="transmembrane region" description="Helical" evidence="9">
    <location>
        <begin position="263"/>
        <end position="282"/>
    </location>
</feature>
<keyword evidence="2" id="KW-0813">Transport</keyword>
<dbReference type="InterPro" id="IPR004684">
    <property type="entry name" value="2keto-3dGluconate_permease"/>
</dbReference>
<comment type="similarity">
    <text evidence="1">Belongs to the KdgT transporter family.</text>
</comment>
<keyword evidence="6" id="KW-0769">Symport</keyword>
<evidence type="ECO:0000256" key="9">
    <source>
        <dbReference type="SAM" id="Phobius"/>
    </source>
</evidence>
<evidence type="ECO:0000256" key="4">
    <source>
        <dbReference type="ARBA" id="ARBA00022597"/>
    </source>
</evidence>
<keyword evidence="3" id="KW-1003">Cell membrane</keyword>
<dbReference type="AlphaFoldDB" id="A0A315ZT19"/>
<evidence type="ECO:0000313" key="11">
    <source>
        <dbReference type="Proteomes" id="UP000254051"/>
    </source>
</evidence>
<keyword evidence="8 9" id="KW-0472">Membrane</keyword>
<dbReference type="EMBL" id="UHJJ01000014">
    <property type="protein sequence ID" value="SUQ15555.1"/>
    <property type="molecule type" value="Genomic_DNA"/>
</dbReference>
<evidence type="ECO:0000256" key="2">
    <source>
        <dbReference type="ARBA" id="ARBA00022448"/>
    </source>
</evidence>
<evidence type="ECO:0000313" key="10">
    <source>
        <dbReference type="EMBL" id="SUQ15555.1"/>
    </source>
</evidence>
<feature type="transmembrane region" description="Helical" evidence="9">
    <location>
        <begin position="228"/>
        <end position="251"/>
    </location>
</feature>
<feature type="transmembrane region" description="Helical" evidence="9">
    <location>
        <begin position="288"/>
        <end position="315"/>
    </location>
</feature>
<keyword evidence="5 9" id="KW-0812">Transmembrane</keyword>
<feature type="transmembrane region" description="Helical" evidence="9">
    <location>
        <begin position="53"/>
        <end position="73"/>
    </location>
</feature>
<dbReference type="Pfam" id="PF03812">
    <property type="entry name" value="KdgT"/>
    <property type="match status" value="1"/>
</dbReference>
<evidence type="ECO:0000256" key="7">
    <source>
        <dbReference type="ARBA" id="ARBA00022989"/>
    </source>
</evidence>
<evidence type="ECO:0000256" key="1">
    <source>
        <dbReference type="ARBA" id="ARBA00006430"/>
    </source>
</evidence>
<dbReference type="GO" id="GO:0016020">
    <property type="term" value="C:membrane"/>
    <property type="evidence" value="ECO:0007669"/>
    <property type="project" value="InterPro"/>
</dbReference>
<organism evidence="10 11">
    <name type="scientific">Faecalicatena contorta</name>
    <dbReference type="NCBI Taxonomy" id="39482"/>
    <lineage>
        <taxon>Bacteria</taxon>
        <taxon>Bacillati</taxon>
        <taxon>Bacillota</taxon>
        <taxon>Clostridia</taxon>
        <taxon>Lachnospirales</taxon>
        <taxon>Lachnospiraceae</taxon>
        <taxon>Faecalicatena</taxon>
    </lineage>
</organism>
<accession>A0A315ZT19</accession>